<reference evidence="2" key="1">
    <citation type="submission" date="2018-03" db="EMBL/GenBank/DDBJ databases">
        <authorList>
            <person name="Batty M. E."/>
            <person name="Batty M E."/>
        </authorList>
    </citation>
    <scope>NUCLEOTIDE SEQUENCE [LARGE SCALE GENOMIC DNA]</scope>
</reference>
<evidence type="ECO:0000313" key="2">
    <source>
        <dbReference type="Proteomes" id="UP000244889"/>
    </source>
</evidence>
<protein>
    <submittedName>
        <fullName evidence="1">Conjugal transfer protein TraA</fullName>
    </submittedName>
</protein>
<proteinExistence type="predicted"/>
<dbReference type="RefSeq" id="WP_258230934.1">
    <property type="nucleotide sequence ID" value="NZ_OOHR01000002.1"/>
</dbReference>
<dbReference type="AlphaFoldDB" id="A0A2R8EZW6"/>
<accession>A0A2R8EZW6</accession>
<organism evidence="1 2">
    <name type="scientific">Orientia tsutsugamushi</name>
    <name type="common">Rickettsia tsutsugamushi</name>
    <dbReference type="NCBI Taxonomy" id="784"/>
    <lineage>
        <taxon>Bacteria</taxon>
        <taxon>Pseudomonadati</taxon>
        <taxon>Pseudomonadota</taxon>
        <taxon>Alphaproteobacteria</taxon>
        <taxon>Rickettsiales</taxon>
        <taxon>Rickettsiaceae</taxon>
        <taxon>Rickettsieae</taxon>
        <taxon>Orientia</taxon>
    </lineage>
</organism>
<dbReference type="Proteomes" id="UP000244889">
    <property type="component" value="Unassembled WGS sequence"/>
</dbReference>
<sequence length="134" mass="15630">MIHEIAKEETNAYFAELGLPYRVDETSEVPGKHIGPRRIRNLINEVLNENELRKEAHLKIINDADVITDSITHYKSIFTKQDVEKAVKDIPDLTAREQLVQKVLSSNRILELYHDDGESSKYFTTIEVHMRRRE</sequence>
<gene>
    <name evidence="1" type="primary">traA</name>
    <name evidence="1" type="ORF">FPW1038_01070</name>
</gene>
<dbReference type="EMBL" id="OOHR01000002">
    <property type="protein sequence ID" value="SPM44524.1"/>
    <property type="molecule type" value="Genomic_DNA"/>
</dbReference>
<name>A0A2R8EZW6_ORITS</name>
<evidence type="ECO:0000313" key="1">
    <source>
        <dbReference type="EMBL" id="SPM44524.1"/>
    </source>
</evidence>